<dbReference type="AlphaFoldDB" id="A0A2A9DS77"/>
<feature type="transmembrane region" description="Helical" evidence="1">
    <location>
        <begin position="41"/>
        <end position="64"/>
    </location>
</feature>
<name>A0A2A9DS77_9MICO</name>
<organism evidence="2 3">
    <name type="scientific">Paramicrobacterium agarici</name>
    <dbReference type="NCBI Taxonomy" id="630514"/>
    <lineage>
        <taxon>Bacteria</taxon>
        <taxon>Bacillati</taxon>
        <taxon>Actinomycetota</taxon>
        <taxon>Actinomycetes</taxon>
        <taxon>Micrococcales</taxon>
        <taxon>Microbacteriaceae</taxon>
        <taxon>Paramicrobacterium</taxon>
    </lineage>
</organism>
<reference evidence="2 3" key="1">
    <citation type="submission" date="2017-10" db="EMBL/GenBank/DDBJ databases">
        <title>Sequencing the genomes of 1000 actinobacteria strains.</title>
        <authorList>
            <person name="Klenk H.-P."/>
        </authorList>
    </citation>
    <scope>NUCLEOTIDE SEQUENCE [LARGE SCALE GENOMIC DNA]</scope>
    <source>
        <strain evidence="2 3">DSM 21798</strain>
    </source>
</reference>
<accession>A0A2A9DS77</accession>
<evidence type="ECO:0000256" key="1">
    <source>
        <dbReference type="SAM" id="Phobius"/>
    </source>
</evidence>
<keyword evidence="1" id="KW-0812">Transmembrane</keyword>
<comment type="caution">
    <text evidence="2">The sequence shown here is derived from an EMBL/GenBank/DDBJ whole genome shotgun (WGS) entry which is preliminary data.</text>
</comment>
<protein>
    <submittedName>
        <fullName evidence="2">Uncharacterized protein</fullName>
    </submittedName>
</protein>
<keyword evidence="3" id="KW-1185">Reference proteome</keyword>
<evidence type="ECO:0000313" key="2">
    <source>
        <dbReference type="EMBL" id="PFG29241.1"/>
    </source>
</evidence>
<gene>
    <name evidence="2" type="ORF">ATJ78_0141</name>
</gene>
<sequence length="70" mass="7532">MVLPVDREKRTGEIGPWVRQLNIDELREELSTTIAAVRRKIVPVAIGLGIAAAGATVYVIAMALSGDDDE</sequence>
<dbReference type="EMBL" id="PDJE01000001">
    <property type="protein sequence ID" value="PFG29241.1"/>
    <property type="molecule type" value="Genomic_DNA"/>
</dbReference>
<proteinExistence type="predicted"/>
<dbReference type="Proteomes" id="UP000221369">
    <property type="component" value="Unassembled WGS sequence"/>
</dbReference>
<keyword evidence="1" id="KW-0472">Membrane</keyword>
<keyword evidence="1" id="KW-1133">Transmembrane helix</keyword>
<evidence type="ECO:0000313" key="3">
    <source>
        <dbReference type="Proteomes" id="UP000221369"/>
    </source>
</evidence>